<name>A0A6G1L5P0_9PEZI</name>
<proteinExistence type="predicted"/>
<organism evidence="2 3">
    <name type="scientific">Teratosphaeria nubilosa</name>
    <dbReference type="NCBI Taxonomy" id="161662"/>
    <lineage>
        <taxon>Eukaryota</taxon>
        <taxon>Fungi</taxon>
        <taxon>Dikarya</taxon>
        <taxon>Ascomycota</taxon>
        <taxon>Pezizomycotina</taxon>
        <taxon>Dothideomycetes</taxon>
        <taxon>Dothideomycetidae</taxon>
        <taxon>Mycosphaerellales</taxon>
        <taxon>Teratosphaeriaceae</taxon>
        <taxon>Teratosphaeria</taxon>
    </lineage>
</organism>
<evidence type="ECO:0000313" key="3">
    <source>
        <dbReference type="Proteomes" id="UP000799436"/>
    </source>
</evidence>
<evidence type="ECO:0000313" key="2">
    <source>
        <dbReference type="EMBL" id="KAF2768165.1"/>
    </source>
</evidence>
<gene>
    <name evidence="2" type="ORF">EJ03DRAFT_134090</name>
</gene>
<dbReference type="Proteomes" id="UP000799436">
    <property type="component" value="Unassembled WGS sequence"/>
</dbReference>
<accession>A0A6G1L5P0</accession>
<reference evidence="2" key="1">
    <citation type="journal article" date="2020" name="Stud. Mycol.">
        <title>101 Dothideomycetes genomes: a test case for predicting lifestyles and emergence of pathogens.</title>
        <authorList>
            <person name="Haridas S."/>
            <person name="Albert R."/>
            <person name="Binder M."/>
            <person name="Bloem J."/>
            <person name="Labutti K."/>
            <person name="Salamov A."/>
            <person name="Andreopoulos B."/>
            <person name="Baker S."/>
            <person name="Barry K."/>
            <person name="Bills G."/>
            <person name="Bluhm B."/>
            <person name="Cannon C."/>
            <person name="Castanera R."/>
            <person name="Culley D."/>
            <person name="Daum C."/>
            <person name="Ezra D."/>
            <person name="Gonzalez J."/>
            <person name="Henrissat B."/>
            <person name="Kuo A."/>
            <person name="Liang C."/>
            <person name="Lipzen A."/>
            <person name="Lutzoni F."/>
            <person name="Magnuson J."/>
            <person name="Mondo S."/>
            <person name="Nolan M."/>
            <person name="Ohm R."/>
            <person name="Pangilinan J."/>
            <person name="Park H.-J."/>
            <person name="Ramirez L."/>
            <person name="Alfaro M."/>
            <person name="Sun H."/>
            <person name="Tritt A."/>
            <person name="Yoshinaga Y."/>
            <person name="Zwiers L.-H."/>
            <person name="Turgeon B."/>
            <person name="Goodwin S."/>
            <person name="Spatafora J."/>
            <person name="Crous P."/>
            <person name="Grigoriev I."/>
        </authorList>
    </citation>
    <scope>NUCLEOTIDE SEQUENCE</scope>
    <source>
        <strain evidence="2">CBS 116005</strain>
    </source>
</reference>
<feature type="signal peptide" evidence="1">
    <location>
        <begin position="1"/>
        <end position="26"/>
    </location>
</feature>
<sequence length="108" mass="12431">MFLQVHRIAPGLLICSLFSMILLGSAFHARDGARPRHYRTIAIMQTKCLLVMPQRIYSCREPCSSTPSRLFARHIELPSPHLPYPTTNSHHFLCRCAFDSICNLRVRH</sequence>
<evidence type="ECO:0008006" key="4">
    <source>
        <dbReference type="Google" id="ProtNLM"/>
    </source>
</evidence>
<evidence type="ECO:0000256" key="1">
    <source>
        <dbReference type="SAM" id="SignalP"/>
    </source>
</evidence>
<protein>
    <recommendedName>
        <fullName evidence="4">Secreted protein</fullName>
    </recommendedName>
</protein>
<feature type="chain" id="PRO_5026152401" description="Secreted protein" evidence="1">
    <location>
        <begin position="27"/>
        <end position="108"/>
    </location>
</feature>
<keyword evidence="1" id="KW-0732">Signal</keyword>
<keyword evidence="3" id="KW-1185">Reference proteome</keyword>
<dbReference type="EMBL" id="ML995847">
    <property type="protein sequence ID" value="KAF2768165.1"/>
    <property type="molecule type" value="Genomic_DNA"/>
</dbReference>
<dbReference type="AlphaFoldDB" id="A0A6G1L5P0"/>